<dbReference type="NCBIfam" id="TIGR00629">
    <property type="entry name" value="uvde"/>
    <property type="match status" value="1"/>
</dbReference>
<dbReference type="GO" id="GO:0005739">
    <property type="term" value="C:mitochondrion"/>
    <property type="evidence" value="ECO:0007669"/>
    <property type="project" value="EnsemblFungi"/>
</dbReference>
<organism evidence="8 9">
    <name type="scientific">Dactylellina haptotyla (strain CBS 200.50)</name>
    <name type="common">Nematode-trapping fungus</name>
    <name type="synonym">Monacrosporium haptotylum</name>
    <dbReference type="NCBI Taxonomy" id="1284197"/>
    <lineage>
        <taxon>Eukaryota</taxon>
        <taxon>Fungi</taxon>
        <taxon>Dikarya</taxon>
        <taxon>Ascomycota</taxon>
        <taxon>Pezizomycotina</taxon>
        <taxon>Orbiliomycetes</taxon>
        <taxon>Orbiliales</taxon>
        <taxon>Orbiliaceae</taxon>
        <taxon>Dactylellina</taxon>
    </lineage>
</organism>
<dbReference type="GO" id="GO:0033892">
    <property type="term" value="F:deoxyribonuclease (pyrimidine dimer) activity"/>
    <property type="evidence" value="ECO:0007669"/>
    <property type="project" value="EnsemblFungi"/>
</dbReference>
<dbReference type="STRING" id="1284197.S8A8H4"/>
<keyword evidence="2" id="KW-0255">Endonuclease</keyword>
<feature type="compositionally biased region" description="Basic residues" evidence="7">
    <location>
        <begin position="111"/>
        <end position="122"/>
    </location>
</feature>
<evidence type="ECO:0008006" key="10">
    <source>
        <dbReference type="Google" id="ProtNLM"/>
    </source>
</evidence>
<keyword evidence="1" id="KW-0540">Nuclease</keyword>
<keyword evidence="6" id="KW-0234">DNA repair</keyword>
<gene>
    <name evidence="8" type="ORF">H072_6890</name>
</gene>
<feature type="compositionally biased region" description="Low complexity" evidence="7">
    <location>
        <begin position="13"/>
        <end position="24"/>
    </location>
</feature>
<keyword evidence="9" id="KW-1185">Reference proteome</keyword>
<keyword evidence="4" id="KW-0228">DNA excision</keyword>
<proteinExistence type="predicted"/>
<dbReference type="GO" id="GO:0005634">
    <property type="term" value="C:nucleus"/>
    <property type="evidence" value="ECO:0007669"/>
    <property type="project" value="EnsemblFungi"/>
</dbReference>
<feature type="region of interest" description="Disordered" evidence="7">
    <location>
        <begin position="544"/>
        <end position="679"/>
    </location>
</feature>
<dbReference type="GO" id="GO:0006290">
    <property type="term" value="P:pyrimidine dimer repair"/>
    <property type="evidence" value="ECO:0007669"/>
    <property type="project" value="EnsemblFungi"/>
</dbReference>
<dbReference type="GO" id="GO:0006284">
    <property type="term" value="P:base-excision repair"/>
    <property type="evidence" value="ECO:0007669"/>
    <property type="project" value="EnsemblFungi"/>
</dbReference>
<dbReference type="eggNOG" id="ENOG502QTMI">
    <property type="taxonomic scope" value="Eukaryota"/>
</dbReference>
<name>S8A8H4_DACHA</name>
<keyword evidence="3" id="KW-0227">DNA damage</keyword>
<dbReference type="GO" id="GO:0070914">
    <property type="term" value="P:UV-damage excision repair"/>
    <property type="evidence" value="ECO:0007669"/>
    <property type="project" value="EnsemblFungi"/>
</dbReference>
<dbReference type="PANTHER" id="PTHR31290">
    <property type="entry name" value="UV-DAMAGE ENDONUCLEASE"/>
    <property type="match status" value="1"/>
</dbReference>
<dbReference type="GO" id="GO:0006298">
    <property type="term" value="P:mismatch repair"/>
    <property type="evidence" value="ECO:0007669"/>
    <property type="project" value="EnsemblFungi"/>
</dbReference>
<dbReference type="InterPro" id="IPR036237">
    <property type="entry name" value="Xyl_isomerase-like_sf"/>
</dbReference>
<dbReference type="AlphaFoldDB" id="S8A8H4"/>
<evidence type="ECO:0000256" key="5">
    <source>
        <dbReference type="ARBA" id="ARBA00022801"/>
    </source>
</evidence>
<dbReference type="OMA" id="WHHNNIV"/>
<dbReference type="Pfam" id="PF03851">
    <property type="entry name" value="UvdE"/>
    <property type="match status" value="1"/>
</dbReference>
<evidence type="ECO:0000256" key="4">
    <source>
        <dbReference type="ARBA" id="ARBA00022769"/>
    </source>
</evidence>
<feature type="region of interest" description="Disordered" evidence="7">
    <location>
        <begin position="419"/>
        <end position="446"/>
    </location>
</feature>
<protein>
    <recommendedName>
        <fullName evidence="10">UV-damage endonuclease</fullName>
    </recommendedName>
</protein>
<dbReference type="HOGENOM" id="CLU_017168_1_1_1"/>
<dbReference type="PANTHER" id="PTHR31290:SF5">
    <property type="entry name" value="UV-DAMAGE ENDONUCLEASE"/>
    <property type="match status" value="1"/>
</dbReference>
<dbReference type="Gene3D" id="3.20.20.150">
    <property type="entry name" value="Divalent-metal-dependent TIM barrel enzymes"/>
    <property type="match status" value="1"/>
</dbReference>
<feature type="region of interest" description="Disordered" evidence="7">
    <location>
        <begin position="1"/>
        <end position="154"/>
    </location>
</feature>
<dbReference type="InterPro" id="IPR004601">
    <property type="entry name" value="UvdE"/>
</dbReference>
<evidence type="ECO:0000256" key="6">
    <source>
        <dbReference type="ARBA" id="ARBA00023204"/>
    </source>
</evidence>
<dbReference type="GO" id="GO:0000404">
    <property type="term" value="F:heteroduplex DNA loop binding"/>
    <property type="evidence" value="ECO:0007669"/>
    <property type="project" value="EnsemblFungi"/>
</dbReference>
<evidence type="ECO:0000256" key="3">
    <source>
        <dbReference type="ARBA" id="ARBA00022763"/>
    </source>
</evidence>
<comment type="caution">
    <text evidence="8">The sequence shown here is derived from an EMBL/GenBank/DDBJ whole genome shotgun (WGS) entry which is preliminary data.</text>
</comment>
<dbReference type="EMBL" id="AQGS01000479">
    <property type="protein sequence ID" value="EPS39300.1"/>
    <property type="molecule type" value="Genomic_DNA"/>
</dbReference>
<dbReference type="Proteomes" id="UP000015100">
    <property type="component" value="Unassembled WGS sequence"/>
</dbReference>
<sequence length="679" mass="76271">MPRGRKKLEILPATVANSNTSASAKPAHRLSRTASSKAVNYAVDEQSSPDPDIVDGENALRASPSAVDDLAFSPGSEDEGEIIKLENPKTTKKSKSASKPPKTPSTEKSPAKIKKLVGKKRKINEASASGDEEFKVEEGDEAEGATERPPAVNDEYRPIPFKGRLGFACLNTYLRTCVNPVFCSRTCRLDTIHKHDKESGAGAGLEYVKSLGFANATDLGTLIRWNHKYNIKFLRISSEMFPFASHAQYGYDLAHAASPLKEAGRLAMQYGHRLTMHPGQFTQLGSPRPEVVENAIRDLEYHCELLDRLQLTGQTDRDAVMIIHMGGIFGDKNATLDRFRKVYTTRLSDGIKRRLVLENDDVCWSVEDLLPICQELSIPLVLDWHHNNIVHGNLREGTYDVRKIHGEAIKKTWTDKGITQKQHYSEPRAGSITNKDRRRHSPRVVDLPPCEDTMDLMIEAKDKEQAVFELMRKFKLDGWEKLADVVPYERDDENKVETKKKKGEEEVVAHLIPSEDIGMGGKNNRVYWPEGMEEYLKPKKKVRAKKEDATEDGPVVKSTKPVKKAVKSDRTEASKVASKKARLVKVEKAETETTNEIDQDHIAPISNKKRRPNPVSPEVQDEIALQIQRESKIKSTQAPEPTLIKRGRKPGSTKKQITEEETPAVEERGRSRRSTRIRT</sequence>
<dbReference type="GO" id="GO:0006289">
    <property type="term" value="P:nucleotide-excision repair"/>
    <property type="evidence" value="ECO:0007669"/>
    <property type="project" value="InterPro"/>
</dbReference>
<reference evidence="9" key="2">
    <citation type="submission" date="2013-04" db="EMBL/GenBank/DDBJ databases">
        <title>Genomic mechanisms accounting for the adaptation to parasitism in nematode-trapping fungi.</title>
        <authorList>
            <person name="Ahren D.G."/>
        </authorList>
    </citation>
    <scope>NUCLEOTIDE SEQUENCE [LARGE SCALE GENOMIC DNA]</scope>
    <source>
        <strain evidence="9">CBS 200.50</strain>
    </source>
</reference>
<evidence type="ECO:0000256" key="1">
    <source>
        <dbReference type="ARBA" id="ARBA00022722"/>
    </source>
</evidence>
<feature type="compositionally biased region" description="Basic residues" evidence="7">
    <location>
        <begin position="670"/>
        <end position="679"/>
    </location>
</feature>
<evidence type="ECO:0000256" key="2">
    <source>
        <dbReference type="ARBA" id="ARBA00022759"/>
    </source>
</evidence>
<evidence type="ECO:0000313" key="8">
    <source>
        <dbReference type="EMBL" id="EPS39300.1"/>
    </source>
</evidence>
<keyword evidence="5" id="KW-0378">Hydrolase</keyword>
<dbReference type="GO" id="GO:0043504">
    <property type="term" value="P:mitochondrial DNA repair"/>
    <property type="evidence" value="ECO:0007669"/>
    <property type="project" value="EnsemblFungi"/>
</dbReference>
<feature type="compositionally biased region" description="Low complexity" evidence="7">
    <location>
        <begin position="97"/>
        <end position="108"/>
    </location>
</feature>
<evidence type="ECO:0000256" key="7">
    <source>
        <dbReference type="SAM" id="MobiDB-lite"/>
    </source>
</evidence>
<dbReference type="OrthoDB" id="541883at2759"/>
<dbReference type="SUPFAM" id="SSF51658">
    <property type="entry name" value="Xylose isomerase-like"/>
    <property type="match status" value="1"/>
</dbReference>
<accession>S8A8H4</accession>
<evidence type="ECO:0000313" key="9">
    <source>
        <dbReference type="Proteomes" id="UP000015100"/>
    </source>
</evidence>
<reference evidence="8 9" key="1">
    <citation type="journal article" date="2013" name="PLoS Genet.">
        <title>Genomic mechanisms accounting for the adaptation to parasitism in nematode-trapping fungi.</title>
        <authorList>
            <person name="Meerupati T."/>
            <person name="Andersson K.M."/>
            <person name="Friman E."/>
            <person name="Kumar D."/>
            <person name="Tunlid A."/>
            <person name="Ahren D."/>
        </authorList>
    </citation>
    <scope>NUCLEOTIDE SEQUENCE [LARGE SCALE GENOMIC DNA]</scope>
    <source>
        <strain evidence="8 9">CBS 200.50</strain>
    </source>
</reference>